<organism evidence="2 3">
    <name type="scientific">Nonomuraea rubra</name>
    <dbReference type="NCBI Taxonomy" id="46180"/>
    <lineage>
        <taxon>Bacteria</taxon>
        <taxon>Bacillati</taxon>
        <taxon>Actinomycetota</taxon>
        <taxon>Actinomycetes</taxon>
        <taxon>Streptosporangiales</taxon>
        <taxon>Streptosporangiaceae</taxon>
        <taxon>Nonomuraea</taxon>
    </lineage>
</organism>
<dbReference type="AlphaFoldDB" id="A0A7X0U656"/>
<dbReference type="Proteomes" id="UP000565579">
    <property type="component" value="Unassembled WGS sequence"/>
</dbReference>
<feature type="domain" description="Hint" evidence="1">
    <location>
        <begin position="272"/>
        <end position="377"/>
    </location>
</feature>
<reference evidence="2 3" key="1">
    <citation type="submission" date="2020-08" db="EMBL/GenBank/DDBJ databases">
        <title>Sequencing the genomes of 1000 actinobacteria strains.</title>
        <authorList>
            <person name="Klenk H.-P."/>
        </authorList>
    </citation>
    <scope>NUCLEOTIDE SEQUENCE [LARGE SCALE GENOMIC DNA]</scope>
    <source>
        <strain evidence="2 3">DSM 43768</strain>
    </source>
</reference>
<dbReference type="Pfam" id="PF07591">
    <property type="entry name" value="PT-HINT"/>
    <property type="match status" value="1"/>
</dbReference>
<dbReference type="SMART" id="SM00306">
    <property type="entry name" value="HintN"/>
    <property type="match status" value="1"/>
</dbReference>
<evidence type="ECO:0000259" key="1">
    <source>
        <dbReference type="SMART" id="SM00306"/>
    </source>
</evidence>
<evidence type="ECO:0000313" key="2">
    <source>
        <dbReference type="EMBL" id="MBB6556543.1"/>
    </source>
</evidence>
<dbReference type="InterPro" id="IPR022385">
    <property type="entry name" value="Rhs_assc_core"/>
</dbReference>
<dbReference type="NCBIfam" id="TIGR03696">
    <property type="entry name" value="Rhs_assc_core"/>
    <property type="match status" value="1"/>
</dbReference>
<dbReference type="InterPro" id="IPR003587">
    <property type="entry name" value="Hint_dom_N"/>
</dbReference>
<dbReference type="CDD" id="cd00081">
    <property type="entry name" value="Hint"/>
    <property type="match status" value="1"/>
</dbReference>
<evidence type="ECO:0000313" key="3">
    <source>
        <dbReference type="Proteomes" id="UP000565579"/>
    </source>
</evidence>
<dbReference type="Gene3D" id="2.170.16.10">
    <property type="entry name" value="Hedgehog/Intein (Hint) domain"/>
    <property type="match status" value="1"/>
</dbReference>
<sequence>MAEGGEECIEHLVGDAGDTRATYGYTAYGKNDDELFTGVDKPDPVDPTTKEEYNPYRFNAKRWDNSTGMYDMGFRDYNPGLNRFLNLDSYNGALDDLALSLDPWTANRYAFGGGNPITNAEIDGHSPDNCLYGVCSEEVAKNGPLSKQTNNVNIEGRTSRHIGKTGAIKVPGDVDIKKFRETFTKKFSEVVGDRSPSGWTLVEDELNAAINACRIIGEHKCGKWYIGLVLAHADVAVANGANPNGASRGRTGKRGTPASLRRITSKNFDAECNSFVPSTEVLMADGTRKPIEDIKVGDEVLATDPETGKTEARQVIDLIVGEGDKQLVHVTIDIDGEQGRDTGVIIATDGHPFWVPELHTWVDAEKLGPGMWLRTSAGTLVQVKAIKQWTAQQRVHNLTVADLHTYYVLAGKTAILVHNSPFNPFCNTKKPIFGPRPDGGQSSVYIIVNPATGNIWKYGKSNNPVGRYTAKDFEDWSREYGGSYRMQILKNFDSEEDALAAERYMTSRFGGPENDEPWANSITPQGSWEDELQRALNLH</sequence>
<protein>
    <submittedName>
        <fullName evidence="2">RHS repeat-associated protein</fullName>
    </submittedName>
</protein>
<gene>
    <name evidence="2" type="ORF">HD593_011338</name>
</gene>
<dbReference type="InterPro" id="IPR030934">
    <property type="entry name" value="Intein_C"/>
</dbReference>
<proteinExistence type="predicted"/>
<dbReference type="InterPro" id="IPR036844">
    <property type="entry name" value="Hint_dom_sf"/>
</dbReference>
<name>A0A7X0U656_9ACTN</name>
<keyword evidence="3" id="KW-1185">Reference proteome</keyword>
<dbReference type="RefSeq" id="WP_221525426.1">
    <property type="nucleotide sequence ID" value="NZ_BAAAXY010000241.1"/>
</dbReference>
<dbReference type="EMBL" id="JACHMI010000001">
    <property type="protein sequence ID" value="MBB6556543.1"/>
    <property type="molecule type" value="Genomic_DNA"/>
</dbReference>
<dbReference type="Gene3D" id="2.180.10.10">
    <property type="entry name" value="RHS repeat-associated core"/>
    <property type="match status" value="1"/>
</dbReference>
<dbReference type="SUPFAM" id="SSF51294">
    <property type="entry name" value="Hedgehog/intein (Hint) domain"/>
    <property type="match status" value="1"/>
</dbReference>
<dbReference type="NCBIfam" id="TIGR01443">
    <property type="entry name" value="intein_Cterm"/>
    <property type="match status" value="1"/>
</dbReference>
<comment type="caution">
    <text evidence="2">The sequence shown here is derived from an EMBL/GenBank/DDBJ whole genome shotgun (WGS) entry which is preliminary data.</text>
</comment>
<accession>A0A7X0U656</accession>